<keyword evidence="4" id="KW-0963">Cytoplasm</keyword>
<keyword evidence="5" id="KW-0819">tRNA processing</keyword>
<dbReference type="Proteomes" id="UP001241056">
    <property type="component" value="Unassembled WGS sequence"/>
</dbReference>
<accession>A0ABT7SQV3</accession>
<dbReference type="PANTHER" id="PTHR33540">
    <property type="entry name" value="TRNA THREONYLCARBAMOYLADENOSINE BIOSYNTHESIS PROTEIN TSAE"/>
    <property type="match status" value="1"/>
</dbReference>
<evidence type="ECO:0000256" key="5">
    <source>
        <dbReference type="ARBA" id="ARBA00022694"/>
    </source>
</evidence>
<keyword evidence="6" id="KW-0479">Metal-binding</keyword>
<dbReference type="SUPFAM" id="SSF52540">
    <property type="entry name" value="P-loop containing nucleoside triphosphate hydrolases"/>
    <property type="match status" value="1"/>
</dbReference>
<evidence type="ECO:0000313" key="12">
    <source>
        <dbReference type="Proteomes" id="UP001241056"/>
    </source>
</evidence>
<sequence length="157" mass="17411">MSEIELFLADEAQTLALGTQLARLTAGHGLLFLQGDLGAGKTTLSRGIIQGLGHQGAVKSPTFTLVEPYVVGDLQLWHFDLYRLADPEELEFLGIRDYLADDDLCIIEWPQKGQGVLPEPDLHISIYTHQQGRRVVLTPYSTRAKNWCAAVAQLNRL</sequence>
<name>A0ABT7SQV3_9GAMM</name>
<evidence type="ECO:0000256" key="4">
    <source>
        <dbReference type="ARBA" id="ARBA00022490"/>
    </source>
</evidence>
<proteinExistence type="inferred from homology"/>
<comment type="caution">
    <text evidence="11">The sequence shown here is derived from an EMBL/GenBank/DDBJ whole genome shotgun (WGS) entry which is preliminary data.</text>
</comment>
<dbReference type="EMBL" id="JAUCDY010000012">
    <property type="protein sequence ID" value="MDM7858545.1"/>
    <property type="molecule type" value="Genomic_DNA"/>
</dbReference>
<dbReference type="NCBIfam" id="TIGR00150">
    <property type="entry name" value="T6A_YjeE"/>
    <property type="match status" value="1"/>
</dbReference>
<evidence type="ECO:0000256" key="1">
    <source>
        <dbReference type="ARBA" id="ARBA00004496"/>
    </source>
</evidence>
<keyword evidence="9" id="KW-0460">Magnesium</keyword>
<dbReference type="Pfam" id="PF02367">
    <property type="entry name" value="TsaE"/>
    <property type="match status" value="1"/>
</dbReference>
<dbReference type="Gene3D" id="3.40.50.300">
    <property type="entry name" value="P-loop containing nucleotide triphosphate hydrolases"/>
    <property type="match status" value="1"/>
</dbReference>
<organism evidence="11 12">
    <name type="scientific">Thiopseudomonas acetoxidans</name>
    <dbReference type="NCBI Taxonomy" id="3041622"/>
    <lineage>
        <taxon>Bacteria</taxon>
        <taxon>Pseudomonadati</taxon>
        <taxon>Pseudomonadota</taxon>
        <taxon>Gammaproteobacteria</taxon>
        <taxon>Pseudomonadales</taxon>
        <taxon>Pseudomonadaceae</taxon>
        <taxon>Thiopseudomonas</taxon>
    </lineage>
</organism>
<dbReference type="PANTHER" id="PTHR33540:SF2">
    <property type="entry name" value="TRNA THREONYLCARBAMOYLADENOSINE BIOSYNTHESIS PROTEIN TSAE"/>
    <property type="match status" value="1"/>
</dbReference>
<dbReference type="RefSeq" id="WP_289411331.1">
    <property type="nucleotide sequence ID" value="NZ_JAUCDY010000012.1"/>
</dbReference>
<protein>
    <recommendedName>
        <fullName evidence="3">tRNA threonylcarbamoyladenosine biosynthesis protein TsaE</fullName>
    </recommendedName>
    <alternativeName>
        <fullName evidence="10">t(6)A37 threonylcarbamoyladenosine biosynthesis protein TsaE</fullName>
    </alternativeName>
</protein>
<evidence type="ECO:0000256" key="6">
    <source>
        <dbReference type="ARBA" id="ARBA00022723"/>
    </source>
</evidence>
<keyword evidence="7" id="KW-0547">Nucleotide-binding</keyword>
<evidence type="ECO:0000256" key="9">
    <source>
        <dbReference type="ARBA" id="ARBA00022842"/>
    </source>
</evidence>
<gene>
    <name evidence="11" type="primary">tsaE</name>
    <name evidence="11" type="ORF">QEZ41_09715</name>
</gene>
<evidence type="ECO:0000313" key="11">
    <source>
        <dbReference type="EMBL" id="MDM7858545.1"/>
    </source>
</evidence>
<comment type="subcellular location">
    <subcellularLocation>
        <location evidence="1">Cytoplasm</location>
    </subcellularLocation>
</comment>
<keyword evidence="8" id="KW-0067">ATP-binding</keyword>
<evidence type="ECO:0000256" key="3">
    <source>
        <dbReference type="ARBA" id="ARBA00019010"/>
    </source>
</evidence>
<evidence type="ECO:0000256" key="10">
    <source>
        <dbReference type="ARBA" id="ARBA00032441"/>
    </source>
</evidence>
<comment type="similarity">
    <text evidence="2">Belongs to the TsaE family.</text>
</comment>
<keyword evidence="12" id="KW-1185">Reference proteome</keyword>
<evidence type="ECO:0000256" key="7">
    <source>
        <dbReference type="ARBA" id="ARBA00022741"/>
    </source>
</evidence>
<dbReference type="InterPro" id="IPR027417">
    <property type="entry name" value="P-loop_NTPase"/>
</dbReference>
<evidence type="ECO:0000256" key="8">
    <source>
        <dbReference type="ARBA" id="ARBA00022840"/>
    </source>
</evidence>
<dbReference type="InterPro" id="IPR003442">
    <property type="entry name" value="T6A_TsaE"/>
</dbReference>
<evidence type="ECO:0000256" key="2">
    <source>
        <dbReference type="ARBA" id="ARBA00007599"/>
    </source>
</evidence>
<reference evidence="11 12" key="1">
    <citation type="submission" date="2023-06" db="EMBL/GenBank/DDBJ databases">
        <title>Thiopseudomonas sp. CY1220 draft genome sequence.</title>
        <authorList>
            <person name="Zhao G."/>
            <person name="An M."/>
        </authorList>
    </citation>
    <scope>NUCLEOTIDE SEQUENCE [LARGE SCALE GENOMIC DNA]</scope>
    <source>
        <strain evidence="11 12">CY1220</strain>
    </source>
</reference>